<dbReference type="SUPFAM" id="SSF52540">
    <property type="entry name" value="P-loop containing nucleoside triphosphate hydrolases"/>
    <property type="match status" value="1"/>
</dbReference>
<proteinExistence type="predicted"/>
<organism evidence="3 4">
    <name type="scientific">Saccharopolyspora gregorii</name>
    <dbReference type="NCBI Taxonomy" id="33914"/>
    <lineage>
        <taxon>Bacteria</taxon>
        <taxon>Bacillati</taxon>
        <taxon>Actinomycetota</taxon>
        <taxon>Actinomycetes</taxon>
        <taxon>Pseudonocardiales</taxon>
        <taxon>Pseudonocardiaceae</taxon>
        <taxon>Saccharopolyspora</taxon>
    </lineage>
</organism>
<dbReference type="NCBIfam" id="TIGR03815">
    <property type="entry name" value="CpaE_hom_Actino"/>
    <property type="match status" value="1"/>
</dbReference>
<dbReference type="Proteomes" id="UP001500483">
    <property type="component" value="Unassembled WGS sequence"/>
</dbReference>
<dbReference type="InterPro" id="IPR059050">
    <property type="entry name" value="Rv3660c_N"/>
</dbReference>
<dbReference type="PANTHER" id="PTHR43384:SF11">
    <property type="entry name" value="SEPTUM SITE DETERMINING PROTEIN"/>
    <property type="match status" value="1"/>
</dbReference>
<dbReference type="InterPro" id="IPR002586">
    <property type="entry name" value="CobQ/CobB/MinD/ParA_Nub-bd_dom"/>
</dbReference>
<name>A0ABP6RYZ5_9PSEU</name>
<dbReference type="EMBL" id="BAAAYK010000038">
    <property type="protein sequence ID" value="GAA3363751.1"/>
    <property type="molecule type" value="Genomic_DNA"/>
</dbReference>
<gene>
    <name evidence="3" type="ORF">GCM10020366_56900</name>
</gene>
<evidence type="ECO:0000259" key="1">
    <source>
        <dbReference type="Pfam" id="PF01656"/>
    </source>
</evidence>
<evidence type="ECO:0000259" key="2">
    <source>
        <dbReference type="Pfam" id="PF26563"/>
    </source>
</evidence>
<accession>A0ABP6RYZ5</accession>
<dbReference type="RefSeq" id="WP_344930608.1">
    <property type="nucleotide sequence ID" value="NZ_BAAAYK010000038.1"/>
</dbReference>
<sequence>MSTTTTPLLITADEALAEDVARLAAVAGCELRRHDGGTAPGDRWRDAALVLLDGPAAAEALVAELPRRPGVVVLTRGGVGPLWRPAFEVGAEALLGLPAEEFRLVELLTDVADGARASPGGGRVLAVLGGAGGAGASTLAAATAVTAARRGDGALLLDCDPAGGGLDLTAGVEDSSGLRWSGLSVGDGRIPSGALRAALPGRRLGRGRLTVLSCDRSGPANGPTATSVRAVLDAGRRAGDVVVCDLPRTPSEPAAAVLRRADLVVLVVPAEVRGCASAASTAELVREHAAGPVLAVVRGPAPGGLRVDDVERAVGVEVLAVLRTQPALAAAVDRGGLCATRAGSRGPIARATGEVLRVLDELVAGRAVASCTPS</sequence>
<dbReference type="PANTHER" id="PTHR43384">
    <property type="entry name" value="SEPTUM SITE-DETERMINING PROTEIN MIND HOMOLOG, CHLOROPLASTIC-RELATED"/>
    <property type="match status" value="1"/>
</dbReference>
<dbReference type="InterPro" id="IPR027417">
    <property type="entry name" value="P-loop_NTPase"/>
</dbReference>
<keyword evidence="4" id="KW-1185">Reference proteome</keyword>
<evidence type="ECO:0000313" key="3">
    <source>
        <dbReference type="EMBL" id="GAA3363751.1"/>
    </source>
</evidence>
<feature type="domain" description="Rv3660c-like CheY-like N-terminal" evidence="2">
    <location>
        <begin position="10"/>
        <end position="115"/>
    </location>
</feature>
<reference evidence="4" key="1">
    <citation type="journal article" date="2019" name="Int. J. Syst. Evol. Microbiol.">
        <title>The Global Catalogue of Microorganisms (GCM) 10K type strain sequencing project: providing services to taxonomists for standard genome sequencing and annotation.</title>
        <authorList>
            <consortium name="The Broad Institute Genomics Platform"/>
            <consortium name="The Broad Institute Genome Sequencing Center for Infectious Disease"/>
            <person name="Wu L."/>
            <person name="Ma J."/>
        </authorList>
    </citation>
    <scope>NUCLEOTIDE SEQUENCE [LARGE SCALE GENOMIC DNA]</scope>
    <source>
        <strain evidence="4">JCM 9687</strain>
    </source>
</reference>
<dbReference type="InterPro" id="IPR050625">
    <property type="entry name" value="ParA/MinD_ATPase"/>
</dbReference>
<dbReference type="Pfam" id="PF26563">
    <property type="entry name" value="Rv3660c_N"/>
    <property type="match status" value="1"/>
</dbReference>
<feature type="domain" description="CobQ/CobB/MinD/ParA nucleotide binding" evidence="1">
    <location>
        <begin position="125"/>
        <end position="335"/>
    </location>
</feature>
<evidence type="ECO:0000313" key="4">
    <source>
        <dbReference type="Proteomes" id="UP001500483"/>
    </source>
</evidence>
<comment type="caution">
    <text evidence="3">The sequence shown here is derived from an EMBL/GenBank/DDBJ whole genome shotgun (WGS) entry which is preliminary data.</text>
</comment>
<dbReference type="Gene3D" id="3.40.50.300">
    <property type="entry name" value="P-loop containing nucleotide triphosphate hydrolases"/>
    <property type="match status" value="1"/>
</dbReference>
<dbReference type="Pfam" id="PF01656">
    <property type="entry name" value="CbiA"/>
    <property type="match status" value="1"/>
</dbReference>
<protein>
    <submittedName>
        <fullName evidence="3">CpaE-like family protein</fullName>
    </submittedName>
</protein>
<dbReference type="InterPro" id="IPR022521">
    <property type="entry name" value="Rv3660c"/>
</dbReference>